<reference evidence="1" key="3">
    <citation type="submission" date="2025-09" db="UniProtKB">
        <authorList>
            <consortium name="Ensembl"/>
        </authorList>
    </citation>
    <scope>IDENTIFICATION</scope>
</reference>
<dbReference type="Proteomes" id="UP000314987">
    <property type="component" value="Unassembled WGS sequence"/>
</dbReference>
<proteinExistence type="predicted"/>
<dbReference type="GeneTree" id="ENSGT01030000234979"/>
<dbReference type="AlphaFoldDB" id="A0A4X2LV11"/>
<keyword evidence="2" id="KW-1185">Reference proteome</keyword>
<reference evidence="1" key="2">
    <citation type="submission" date="2025-08" db="UniProtKB">
        <authorList>
            <consortium name="Ensembl"/>
        </authorList>
    </citation>
    <scope>IDENTIFICATION</scope>
</reference>
<protein>
    <submittedName>
        <fullName evidence="1">Uncharacterized protein</fullName>
    </submittedName>
</protein>
<evidence type="ECO:0000313" key="1">
    <source>
        <dbReference type="Ensembl" id="ENSVURP00010025350.1"/>
    </source>
</evidence>
<accession>A0A4X2LV11</accession>
<reference evidence="2" key="1">
    <citation type="submission" date="2018-12" db="EMBL/GenBank/DDBJ databases">
        <authorList>
            <person name="Yazar S."/>
        </authorList>
    </citation>
    <scope>NUCLEOTIDE SEQUENCE [LARGE SCALE GENOMIC DNA]</scope>
</reference>
<organism evidence="1 2">
    <name type="scientific">Vombatus ursinus</name>
    <name type="common">Common wombat</name>
    <dbReference type="NCBI Taxonomy" id="29139"/>
    <lineage>
        <taxon>Eukaryota</taxon>
        <taxon>Metazoa</taxon>
        <taxon>Chordata</taxon>
        <taxon>Craniata</taxon>
        <taxon>Vertebrata</taxon>
        <taxon>Euteleostomi</taxon>
        <taxon>Mammalia</taxon>
        <taxon>Metatheria</taxon>
        <taxon>Diprotodontia</taxon>
        <taxon>Vombatidae</taxon>
        <taxon>Vombatus</taxon>
    </lineage>
</organism>
<name>A0A4X2LV11_VOMUR</name>
<sequence length="86" mass="9548">IETALLGFTWINLSFSLGTPNTHLNLASITSLSFTFFHSTSLTDVFHGVKIVFTMNLCLLLSFGSQSKDITEFVSQCWINNSTVQL</sequence>
<dbReference type="OMA" id="GFTWINL"/>
<evidence type="ECO:0000313" key="2">
    <source>
        <dbReference type="Proteomes" id="UP000314987"/>
    </source>
</evidence>
<dbReference type="Ensembl" id="ENSVURT00010028862.1">
    <property type="protein sequence ID" value="ENSVURP00010025350.1"/>
    <property type="gene ID" value="ENSVURG00010019420.1"/>
</dbReference>